<dbReference type="RefSeq" id="WP_323247162.1">
    <property type="nucleotide sequence ID" value="NZ_JAYFUL010000005.1"/>
</dbReference>
<protein>
    <recommendedName>
        <fullName evidence="4">DUF2975 domain-containing protein</fullName>
    </recommendedName>
</protein>
<evidence type="ECO:0000313" key="3">
    <source>
        <dbReference type="Proteomes" id="UP001304671"/>
    </source>
</evidence>
<feature type="transmembrane region" description="Helical" evidence="1">
    <location>
        <begin position="98"/>
        <end position="116"/>
    </location>
</feature>
<dbReference type="Proteomes" id="UP001304671">
    <property type="component" value="Unassembled WGS sequence"/>
</dbReference>
<evidence type="ECO:0000313" key="2">
    <source>
        <dbReference type="EMBL" id="MEA5257048.1"/>
    </source>
</evidence>
<reference evidence="2 3" key="1">
    <citation type="submission" date="2023-12" db="EMBL/GenBank/DDBJ databases">
        <title>Novel species of the genus Arcicella isolated from rivers.</title>
        <authorList>
            <person name="Lu H."/>
        </authorList>
    </citation>
    <scope>NUCLEOTIDE SEQUENCE [LARGE SCALE GENOMIC DNA]</scope>
    <source>
        <strain evidence="2 3">LMG 21963</strain>
    </source>
</reference>
<keyword evidence="3" id="KW-1185">Reference proteome</keyword>
<comment type="caution">
    <text evidence="2">The sequence shown here is derived from an EMBL/GenBank/DDBJ whole genome shotgun (WGS) entry which is preliminary data.</text>
</comment>
<proteinExistence type="predicted"/>
<name>A0ABU5QJ25_9BACT</name>
<feature type="transmembrane region" description="Helical" evidence="1">
    <location>
        <begin position="128"/>
        <end position="148"/>
    </location>
</feature>
<keyword evidence="1" id="KW-1133">Transmembrane helix</keyword>
<keyword evidence="1" id="KW-0472">Membrane</keyword>
<dbReference type="EMBL" id="JAYFUL010000005">
    <property type="protein sequence ID" value="MEA5257048.1"/>
    <property type="molecule type" value="Genomic_DNA"/>
</dbReference>
<accession>A0ABU5QJ25</accession>
<evidence type="ECO:0008006" key="4">
    <source>
        <dbReference type="Google" id="ProtNLM"/>
    </source>
</evidence>
<gene>
    <name evidence="2" type="ORF">VB264_04570</name>
</gene>
<evidence type="ECO:0000256" key="1">
    <source>
        <dbReference type="SAM" id="Phobius"/>
    </source>
</evidence>
<feature type="transmembrane region" description="Helical" evidence="1">
    <location>
        <begin position="168"/>
        <end position="188"/>
    </location>
</feature>
<organism evidence="2 3">
    <name type="scientific">Arcicella aquatica</name>
    <dbReference type="NCBI Taxonomy" id="217141"/>
    <lineage>
        <taxon>Bacteria</taxon>
        <taxon>Pseudomonadati</taxon>
        <taxon>Bacteroidota</taxon>
        <taxon>Cytophagia</taxon>
        <taxon>Cytophagales</taxon>
        <taxon>Flectobacillaceae</taxon>
        <taxon>Arcicella</taxon>
    </lineage>
</organism>
<keyword evidence="1" id="KW-0812">Transmembrane</keyword>
<sequence length="205" mass="23735">MSTFHLLIHRITYPTLLIFFFLPFISIQCTTGQKISELSGYQLAKGGNYDNQVRNFYSIANEFSKLDKNKKKLSFEDTQKEIKILNELQEITKISPNPFLIIFSIALIVGLILSIFPNHKIKIQHFLIINIVKLICLISFFILSQSFETNRINTLNGIGMFIDTSPEYGFYFSLVLVFTLFVFHLSIISDSYYAIKQTSEIEEFD</sequence>